<dbReference type="Gene3D" id="1.25.10.90">
    <property type="match status" value="1"/>
</dbReference>
<feature type="region of interest" description="Disordered" evidence="1">
    <location>
        <begin position="224"/>
        <end position="244"/>
    </location>
</feature>
<name>A0AAP2CMI3_9RHOB</name>
<dbReference type="PANTHER" id="PTHR34070">
    <property type="entry name" value="ARMADILLO-TYPE FOLD"/>
    <property type="match status" value="1"/>
</dbReference>
<comment type="caution">
    <text evidence="2">The sequence shown here is derived from an EMBL/GenBank/DDBJ whole genome shotgun (WGS) entry which is preliminary data.</text>
</comment>
<dbReference type="InterPro" id="IPR016024">
    <property type="entry name" value="ARM-type_fold"/>
</dbReference>
<dbReference type="InterPro" id="IPR014825">
    <property type="entry name" value="DNA_alkylation"/>
</dbReference>
<dbReference type="EMBL" id="JADQAZ010000001">
    <property type="protein sequence ID" value="MBT0956285.1"/>
    <property type="molecule type" value="Genomic_DNA"/>
</dbReference>
<dbReference type="RefSeq" id="WP_327792491.1">
    <property type="nucleotide sequence ID" value="NZ_JADQAZ010000001.1"/>
</dbReference>
<proteinExistence type="predicted"/>
<dbReference type="CDD" id="cd06561">
    <property type="entry name" value="AlkD_like"/>
    <property type="match status" value="1"/>
</dbReference>
<dbReference type="Proteomes" id="UP001315686">
    <property type="component" value="Unassembled WGS sequence"/>
</dbReference>
<evidence type="ECO:0000313" key="3">
    <source>
        <dbReference type="Proteomes" id="UP001315686"/>
    </source>
</evidence>
<protein>
    <submittedName>
        <fullName evidence="2">DNA alkylation repair protein</fullName>
    </submittedName>
</protein>
<organism evidence="2 3">
    <name type="scientific">Harenicola maris</name>
    <dbReference type="NCBI Taxonomy" id="2841044"/>
    <lineage>
        <taxon>Bacteria</taxon>
        <taxon>Pseudomonadati</taxon>
        <taxon>Pseudomonadota</taxon>
        <taxon>Alphaproteobacteria</taxon>
        <taxon>Rhodobacterales</taxon>
        <taxon>Paracoccaceae</taxon>
        <taxon>Harenicola</taxon>
    </lineage>
</organism>
<evidence type="ECO:0000313" key="2">
    <source>
        <dbReference type="EMBL" id="MBT0956285.1"/>
    </source>
</evidence>
<accession>A0AAP2CMI3</accession>
<gene>
    <name evidence="2" type="ORF">IV417_02705</name>
</gene>
<dbReference type="Pfam" id="PF08713">
    <property type="entry name" value="DNA_alkylation"/>
    <property type="match status" value="1"/>
</dbReference>
<reference evidence="2 3" key="1">
    <citation type="journal article" date="2021" name="Arch. Microbiol.">
        <title>Harenicola maris gen. nov., sp. nov. isolated from the Sea of Japan shallow sediments.</title>
        <authorList>
            <person name="Romanenko L.A."/>
            <person name="Kurilenko V.V."/>
            <person name="Chernysheva N.Y."/>
            <person name="Tekutyeva L.A."/>
            <person name="Velansky P.V."/>
            <person name="Svetashev V.I."/>
            <person name="Isaeva M.P."/>
        </authorList>
    </citation>
    <scope>NUCLEOTIDE SEQUENCE [LARGE SCALE GENOMIC DNA]</scope>
    <source>
        <strain evidence="2 3">KMM 3653</strain>
    </source>
</reference>
<sequence>MTPEAAIEAISAKSKPGKAEEMAKYHKAERPYLGVANPDIYVLTKEWRAALTLDDRLALASGLWDSNIHEARTAAANLLLQARIRPDDTAAWELIKSWVPDFDGWALADHACGAGAKRLIADPARLDEVEQWTKSEHMWSRRAALVSTLPWTKQNNPKAADLEIRDRVLGWAAGYVSDPDWFIQKAIAWWLRELSKHDAPRVHDFLGKYGSKLKPFVRREAARLMPDGLPPKAEPPEQTDQPPE</sequence>
<dbReference type="AlphaFoldDB" id="A0AAP2CMI3"/>
<evidence type="ECO:0000256" key="1">
    <source>
        <dbReference type="SAM" id="MobiDB-lite"/>
    </source>
</evidence>
<keyword evidence="3" id="KW-1185">Reference proteome</keyword>
<dbReference type="PANTHER" id="PTHR34070:SF1">
    <property type="entry name" value="DNA ALKYLATION REPAIR PROTEIN"/>
    <property type="match status" value="1"/>
</dbReference>
<dbReference type="SUPFAM" id="SSF48371">
    <property type="entry name" value="ARM repeat"/>
    <property type="match status" value="1"/>
</dbReference>